<protein>
    <submittedName>
        <fullName evidence="1">Uncharacterized protein</fullName>
    </submittedName>
</protein>
<dbReference type="AlphaFoldDB" id="A0A2I4STQ1"/>
<accession>A0A2I4STQ1</accession>
<keyword evidence="1" id="KW-0614">Plasmid</keyword>
<name>A0A2I4STQ1_COXBE</name>
<proteinExistence type="predicted"/>
<dbReference type="EMBL" id="KY271744">
    <property type="protein sequence ID" value="ASY91612.1"/>
    <property type="molecule type" value="Genomic_DNA"/>
</dbReference>
<reference evidence="1" key="1">
    <citation type="journal article" date="2017" name="Front. Microbiol.">
        <title>Genome Plasticity and Polymorphisms in Critical Genes Correlate with Increased Virulence of Dutch Outbreak-Related Coxiella burnetii Strains.</title>
        <authorList>
            <person name="Kuley R."/>
            <person name="Kuijt E."/>
            <person name="Smits M.A."/>
            <person name="Roest H.I.J."/>
            <person name="Smith H.E."/>
            <person name="Bossers A."/>
        </authorList>
    </citation>
    <scope>NUCLEOTIDE SEQUENCE</scope>
    <source>
        <strain evidence="1">Schperling</strain>
        <plasmid evidence="1">unnamed</plasmid>
    </source>
</reference>
<evidence type="ECO:0000313" key="1">
    <source>
        <dbReference type="EMBL" id="ASY91612.1"/>
    </source>
</evidence>
<sequence>MFNFLKKLFERGRRKYVYKLNGDKSVYVKNHTPFCTVNELGYLEAMNIPISKILSELLLL</sequence>
<geneLocation type="plasmid" evidence="1">
    <name>unnamed</name>
</geneLocation>
<organism evidence="1">
    <name type="scientific">Coxiella burnetii</name>
    <dbReference type="NCBI Taxonomy" id="777"/>
    <lineage>
        <taxon>Bacteria</taxon>
        <taxon>Pseudomonadati</taxon>
        <taxon>Pseudomonadota</taxon>
        <taxon>Gammaproteobacteria</taxon>
        <taxon>Legionellales</taxon>
        <taxon>Coxiellaceae</taxon>
        <taxon>Coxiella</taxon>
    </lineage>
</organism>